<evidence type="ECO:0000313" key="1">
    <source>
        <dbReference type="EMBL" id="KAK3771941.1"/>
    </source>
</evidence>
<name>A0AAE0ZNB4_9GAST</name>
<keyword evidence="2" id="KW-1185">Reference proteome</keyword>
<reference evidence="1" key="1">
    <citation type="journal article" date="2023" name="G3 (Bethesda)">
        <title>A reference genome for the long-term kleptoplast-retaining sea slug Elysia crispata morphotype clarki.</title>
        <authorList>
            <person name="Eastman K.E."/>
            <person name="Pendleton A.L."/>
            <person name="Shaikh M.A."/>
            <person name="Suttiyut T."/>
            <person name="Ogas R."/>
            <person name="Tomko P."/>
            <person name="Gavelis G."/>
            <person name="Widhalm J.R."/>
            <person name="Wisecaver J.H."/>
        </authorList>
    </citation>
    <scope>NUCLEOTIDE SEQUENCE</scope>
    <source>
        <strain evidence="1">ECLA1</strain>
    </source>
</reference>
<gene>
    <name evidence="1" type="ORF">RRG08_011854</name>
</gene>
<sequence length="67" mass="7456">MKKSTRERKETGFPLDVVSSCVHCQSYYGGNREDERVDTRGRRPVMALLVHPARSCLKKSGGGGHHS</sequence>
<protein>
    <submittedName>
        <fullName evidence="1">Uncharacterized protein</fullName>
    </submittedName>
</protein>
<organism evidence="1 2">
    <name type="scientific">Elysia crispata</name>
    <name type="common">lettuce slug</name>
    <dbReference type="NCBI Taxonomy" id="231223"/>
    <lineage>
        <taxon>Eukaryota</taxon>
        <taxon>Metazoa</taxon>
        <taxon>Spiralia</taxon>
        <taxon>Lophotrochozoa</taxon>
        <taxon>Mollusca</taxon>
        <taxon>Gastropoda</taxon>
        <taxon>Heterobranchia</taxon>
        <taxon>Euthyneura</taxon>
        <taxon>Panpulmonata</taxon>
        <taxon>Sacoglossa</taxon>
        <taxon>Placobranchoidea</taxon>
        <taxon>Plakobranchidae</taxon>
        <taxon>Elysia</taxon>
    </lineage>
</organism>
<proteinExistence type="predicted"/>
<comment type="caution">
    <text evidence="1">The sequence shown here is derived from an EMBL/GenBank/DDBJ whole genome shotgun (WGS) entry which is preliminary data.</text>
</comment>
<dbReference type="AlphaFoldDB" id="A0AAE0ZNB4"/>
<dbReference type="Proteomes" id="UP001283361">
    <property type="component" value="Unassembled WGS sequence"/>
</dbReference>
<dbReference type="EMBL" id="JAWDGP010003665">
    <property type="protein sequence ID" value="KAK3771941.1"/>
    <property type="molecule type" value="Genomic_DNA"/>
</dbReference>
<accession>A0AAE0ZNB4</accession>
<evidence type="ECO:0000313" key="2">
    <source>
        <dbReference type="Proteomes" id="UP001283361"/>
    </source>
</evidence>